<feature type="compositionally biased region" description="Polar residues" evidence="1">
    <location>
        <begin position="428"/>
        <end position="440"/>
    </location>
</feature>
<dbReference type="PANTHER" id="PTHR13429:SF5">
    <property type="entry name" value="PROTEIN EXPANDED"/>
    <property type="match status" value="1"/>
</dbReference>
<dbReference type="SUPFAM" id="SSF50729">
    <property type="entry name" value="PH domain-like"/>
    <property type="match status" value="1"/>
</dbReference>
<dbReference type="InterPro" id="IPR047145">
    <property type="entry name" value="FRMD6-like"/>
</dbReference>
<feature type="region of interest" description="Disordered" evidence="1">
    <location>
        <begin position="321"/>
        <end position="375"/>
    </location>
</feature>
<dbReference type="CDD" id="cd14473">
    <property type="entry name" value="FERM_B-lobe"/>
    <property type="match status" value="1"/>
</dbReference>
<dbReference type="EMBL" id="UYRR01032298">
    <property type="protein sequence ID" value="VDK55034.1"/>
    <property type="molecule type" value="Genomic_DNA"/>
</dbReference>
<dbReference type="PANTHER" id="PTHR13429">
    <property type="entry name" value="FERM DOMAIN (PROTEIN4.1-EZRIN-RADIXIN-MOESIN) FAMILY"/>
    <property type="match status" value="1"/>
</dbReference>
<dbReference type="InterPro" id="IPR011993">
    <property type="entry name" value="PH-like_dom_sf"/>
</dbReference>
<dbReference type="InterPro" id="IPR000299">
    <property type="entry name" value="FERM_domain"/>
</dbReference>
<feature type="region of interest" description="Disordered" evidence="1">
    <location>
        <begin position="428"/>
        <end position="505"/>
    </location>
</feature>
<protein>
    <recommendedName>
        <fullName evidence="2">FERM domain-containing protein</fullName>
    </recommendedName>
</protein>
<dbReference type="InterPro" id="IPR014352">
    <property type="entry name" value="FERM/acyl-CoA-bd_prot_sf"/>
</dbReference>
<feature type="region of interest" description="Disordered" evidence="1">
    <location>
        <begin position="1127"/>
        <end position="1147"/>
    </location>
</feature>
<dbReference type="InterPro" id="IPR035963">
    <property type="entry name" value="FERM_2"/>
</dbReference>
<feature type="compositionally biased region" description="Basic and acidic residues" evidence="1">
    <location>
        <begin position="275"/>
        <end position="284"/>
    </location>
</feature>
<feature type="compositionally biased region" description="Pro residues" evidence="1">
    <location>
        <begin position="496"/>
        <end position="505"/>
    </location>
</feature>
<feature type="compositionally biased region" description="Low complexity" evidence="1">
    <location>
        <begin position="260"/>
        <end position="272"/>
    </location>
</feature>
<dbReference type="Gene3D" id="2.30.29.30">
    <property type="entry name" value="Pleckstrin-homology domain (PH domain)/Phosphotyrosine-binding domain (PTB)"/>
    <property type="match status" value="1"/>
</dbReference>
<dbReference type="GO" id="GO:0035332">
    <property type="term" value="P:positive regulation of hippo signaling"/>
    <property type="evidence" value="ECO:0007669"/>
    <property type="project" value="TreeGrafter"/>
</dbReference>
<evidence type="ECO:0000259" key="2">
    <source>
        <dbReference type="PROSITE" id="PS50057"/>
    </source>
</evidence>
<feature type="region of interest" description="Disordered" evidence="1">
    <location>
        <begin position="260"/>
        <end position="285"/>
    </location>
</feature>
<dbReference type="OrthoDB" id="5957665at2759"/>
<accession>A0A3P6SJ24</accession>
<feature type="domain" description="FERM" evidence="2">
    <location>
        <begin position="1"/>
        <end position="222"/>
    </location>
</feature>
<name>A0A3P6SJ24_ANISI</name>
<proteinExistence type="predicted"/>
<dbReference type="InterPro" id="IPR018980">
    <property type="entry name" value="FERM_PH-like_C"/>
</dbReference>
<feature type="compositionally biased region" description="Polar residues" evidence="1">
    <location>
        <begin position="459"/>
        <end position="479"/>
    </location>
</feature>
<sequence length="1147" mass="126284">MVVYLRVRIYVDKVQLIRCPVTLHHYYLQLRENLLDQWSGSNSVSEERCWEMAALALQADHASGDLCNEQNFRAEQYFPLWVINLRGLDFVRRNMPAMRRDLRQCSRVDATLEYCHEASRSPFALNCHLYGLRRHKMDTIDNAIIGITPRGIDMSDVGNDGERIPLRSCRWDQMTKLCFDKRKLSITGVDGACVSLYAQSDQKARYLLEFCKALHQAQIAFNRHYLMNPYAYRPDVTSPFSCGDERSVDGPICSRRSLLSHTSSNSTSGVVSDKPYSDADKEGECSGASRVASECSYEESSIRTQSLSDVVAEIERRSASLMSANTSDDDSSTEIETKPTKSINDTTQRDQHHHQQQRPQQQQIGTSLPSSSSQHNTMSVCRTEFLSFSRFCPNFFVTGIVLAINSDRSNFLLKTSVESAQTVQSVKRADQFSSSSATVRETIDQHQPTEAESRKPSIGTHSLARQSASSADSGEITTSRIEKRPSTDSDSSSAPPALPQSLPPPLFPSATTLQYSAPVLLKLPTNRPWKIASYFPVLPVGTSETDAPVANAQSVGCSKTRSNSRDTSDVALSNLLLANNRLGIRQPPHYNEAISITSKRTSTATINDEYHSAQHRPNVNPNQKPRWTTVTGTGIACAADCITSRCANDGSISNDILSTCSPPLQHSDAHLARSEPKLDQKVIQLITMVSFLFSPILSYELSVCMHEPLLAYKPIFKIWSRPVSPLVSMSPSSMAPVIVASARPTPSNTPPFPGGTPIGAGLFQKQSRSAFRVASQMHNNARGINRVQSMPAHNPHHFLQSSGESEVSPSSAAALHHAHSLAARPVALETKQPPSYEHAILQARARCAHRVSAPNSVNSCRSVCEHELLNERHSYTMDSNDNVEDLSLNSRIGQFPMMRALWQEQQKDIASGVATNSSLSVTTTNTSAQTPLTASSGSSGLDRLSFSGCTGDACSSMSSVCNVDLLDSLFTPHLRRPSSCQDLSSPLIITPPHSAPMHPTTTSYINNNPSSASQQLIQPSTLYGYGYFPTSAAASTYGIRTTQIPPPPIYRGEYYFDHSPLYRHYVPLQNATAITQNRYVIPTYCISFACISPLSVLHLFHAFTYLILSPICLSCWTPSQSVLDLPPPPPYPPPRTSPSPREAPMVM</sequence>
<dbReference type="Pfam" id="PF00373">
    <property type="entry name" value="FERM_M"/>
    <property type="match status" value="1"/>
</dbReference>
<dbReference type="Pfam" id="PF09380">
    <property type="entry name" value="FERM_C"/>
    <property type="match status" value="1"/>
</dbReference>
<dbReference type="InterPro" id="IPR019748">
    <property type="entry name" value="FERM_central"/>
</dbReference>
<evidence type="ECO:0000313" key="3">
    <source>
        <dbReference type="EMBL" id="VDK55034.1"/>
    </source>
</evidence>
<evidence type="ECO:0000313" key="4">
    <source>
        <dbReference type="Proteomes" id="UP000267096"/>
    </source>
</evidence>
<dbReference type="GO" id="GO:0098592">
    <property type="term" value="C:cytoplasmic side of apical plasma membrane"/>
    <property type="evidence" value="ECO:0007669"/>
    <property type="project" value="TreeGrafter"/>
</dbReference>
<gene>
    <name evidence="3" type="ORF">ASIM_LOCUS15398</name>
</gene>
<dbReference type="SUPFAM" id="SSF47031">
    <property type="entry name" value="Second domain of FERM"/>
    <property type="match status" value="1"/>
</dbReference>
<feature type="compositionally biased region" description="Polar residues" evidence="1">
    <location>
        <begin position="364"/>
        <end position="375"/>
    </location>
</feature>
<feature type="compositionally biased region" description="Pro residues" evidence="1">
    <location>
        <begin position="1127"/>
        <end position="1137"/>
    </location>
</feature>
<keyword evidence="4" id="KW-1185">Reference proteome</keyword>
<reference evidence="3 4" key="1">
    <citation type="submission" date="2018-11" db="EMBL/GenBank/DDBJ databases">
        <authorList>
            <consortium name="Pathogen Informatics"/>
        </authorList>
    </citation>
    <scope>NUCLEOTIDE SEQUENCE [LARGE SCALE GENOMIC DNA]</scope>
</reference>
<dbReference type="Gene3D" id="1.20.80.10">
    <property type="match status" value="1"/>
</dbReference>
<dbReference type="AlphaFoldDB" id="A0A3P6SJ24"/>
<dbReference type="PROSITE" id="PS50057">
    <property type="entry name" value="FERM_3"/>
    <property type="match status" value="1"/>
</dbReference>
<evidence type="ECO:0000256" key="1">
    <source>
        <dbReference type="SAM" id="MobiDB-lite"/>
    </source>
</evidence>
<organism evidence="3 4">
    <name type="scientific">Anisakis simplex</name>
    <name type="common">Herring worm</name>
    <dbReference type="NCBI Taxonomy" id="6269"/>
    <lineage>
        <taxon>Eukaryota</taxon>
        <taxon>Metazoa</taxon>
        <taxon>Ecdysozoa</taxon>
        <taxon>Nematoda</taxon>
        <taxon>Chromadorea</taxon>
        <taxon>Rhabditida</taxon>
        <taxon>Spirurina</taxon>
        <taxon>Ascaridomorpha</taxon>
        <taxon>Ascaridoidea</taxon>
        <taxon>Anisakidae</taxon>
        <taxon>Anisakis</taxon>
        <taxon>Anisakis simplex complex</taxon>
    </lineage>
</organism>
<feature type="compositionally biased region" description="Basic and acidic residues" evidence="1">
    <location>
        <begin position="441"/>
        <end position="455"/>
    </location>
</feature>
<dbReference type="Proteomes" id="UP000267096">
    <property type="component" value="Unassembled WGS sequence"/>
</dbReference>